<name>A0A4R2PT90_9RHOB</name>
<keyword evidence="7" id="KW-0969">Cilium</keyword>
<sequence>MDSVTSATTTATTATAAAETKTGNAAISSDFETFLKMLTVQMTNQDPLNPIESSDYAVQLATFSGVEQQVQTNDLLKTLTETLGGAGLSQYGDWVGMEGRAKVPAVFDGSPITVLPKPSTEADAAQLVVRDANGTEVQRQSIGTSAAAIEWTGTGVNGAALAEGTYSFVVESFLDGARIAESAAEVYVPITEVRSDASGVTLVFEGGGEASASSVSALRQP</sequence>
<keyword evidence="3 5" id="KW-1005">Bacterial flagellum biogenesis</keyword>
<keyword evidence="7" id="KW-0282">Flagellum</keyword>
<evidence type="ECO:0000259" key="6">
    <source>
        <dbReference type="Pfam" id="PF13860"/>
    </source>
</evidence>
<organism evidence="7 8">
    <name type="scientific">Rhodovulum marinum</name>
    <dbReference type="NCBI Taxonomy" id="320662"/>
    <lineage>
        <taxon>Bacteria</taxon>
        <taxon>Pseudomonadati</taxon>
        <taxon>Pseudomonadota</taxon>
        <taxon>Alphaproteobacteria</taxon>
        <taxon>Rhodobacterales</taxon>
        <taxon>Paracoccaceae</taxon>
        <taxon>Rhodovulum</taxon>
    </lineage>
</organism>
<keyword evidence="8" id="KW-1185">Reference proteome</keyword>
<dbReference type="NCBIfam" id="NF009453">
    <property type="entry name" value="PRK12813.1"/>
    <property type="match status" value="1"/>
</dbReference>
<evidence type="ECO:0000313" key="7">
    <source>
        <dbReference type="EMBL" id="TCP39120.1"/>
    </source>
</evidence>
<comment type="caution">
    <text evidence="7">The sequence shown here is derived from an EMBL/GenBank/DDBJ whole genome shotgun (WGS) entry which is preliminary data.</text>
</comment>
<dbReference type="InterPro" id="IPR025965">
    <property type="entry name" value="FlgD/Vpr_Ig-like"/>
</dbReference>
<proteinExistence type="inferred from homology"/>
<dbReference type="Pfam" id="PF13860">
    <property type="entry name" value="FlgD_ig"/>
    <property type="match status" value="1"/>
</dbReference>
<comment type="function">
    <text evidence="4 5">Required for flagellar hook formation. May act as a scaffolding protein.</text>
</comment>
<dbReference type="OrthoDB" id="9785233at2"/>
<keyword evidence="7" id="KW-0966">Cell projection</keyword>
<protein>
    <recommendedName>
        <fullName evidence="2 5">Basal-body rod modification protein FlgD</fullName>
    </recommendedName>
</protein>
<dbReference type="GO" id="GO:0044781">
    <property type="term" value="P:bacterial-type flagellum organization"/>
    <property type="evidence" value="ECO:0007669"/>
    <property type="project" value="UniProtKB-UniRule"/>
</dbReference>
<comment type="similarity">
    <text evidence="1 5">Belongs to the FlgD family.</text>
</comment>
<evidence type="ECO:0000256" key="4">
    <source>
        <dbReference type="ARBA" id="ARBA00024746"/>
    </source>
</evidence>
<dbReference type="InterPro" id="IPR005648">
    <property type="entry name" value="FlgD"/>
</dbReference>
<dbReference type="EMBL" id="SLXP01000014">
    <property type="protein sequence ID" value="TCP39120.1"/>
    <property type="molecule type" value="Genomic_DNA"/>
</dbReference>
<dbReference type="RefSeq" id="WP_132465026.1">
    <property type="nucleotide sequence ID" value="NZ_SLXP01000014.1"/>
</dbReference>
<evidence type="ECO:0000256" key="1">
    <source>
        <dbReference type="ARBA" id="ARBA00010577"/>
    </source>
</evidence>
<gene>
    <name evidence="7" type="ORF">EV662_11446</name>
</gene>
<feature type="domain" description="FlgD/Vpr Ig-like" evidence="6">
    <location>
        <begin position="107"/>
        <end position="172"/>
    </location>
</feature>
<dbReference type="Pfam" id="PF03963">
    <property type="entry name" value="FlgD"/>
    <property type="match status" value="1"/>
</dbReference>
<reference evidence="7 8" key="1">
    <citation type="submission" date="2019-03" db="EMBL/GenBank/DDBJ databases">
        <title>Genomic Encyclopedia of Type Strains, Phase IV (KMG-IV): sequencing the most valuable type-strain genomes for metagenomic binning, comparative biology and taxonomic classification.</title>
        <authorList>
            <person name="Goeker M."/>
        </authorList>
    </citation>
    <scope>NUCLEOTIDE SEQUENCE [LARGE SCALE GENOMIC DNA]</scope>
    <source>
        <strain evidence="7 8">DSM 18063</strain>
    </source>
</reference>
<dbReference type="AlphaFoldDB" id="A0A4R2PT90"/>
<dbReference type="Proteomes" id="UP000294835">
    <property type="component" value="Unassembled WGS sequence"/>
</dbReference>
<evidence type="ECO:0000256" key="3">
    <source>
        <dbReference type="ARBA" id="ARBA00022795"/>
    </source>
</evidence>
<accession>A0A4R2PT90</accession>
<evidence type="ECO:0000313" key="8">
    <source>
        <dbReference type="Proteomes" id="UP000294835"/>
    </source>
</evidence>
<evidence type="ECO:0000256" key="5">
    <source>
        <dbReference type="RuleBase" id="RU362076"/>
    </source>
</evidence>
<evidence type="ECO:0000256" key="2">
    <source>
        <dbReference type="ARBA" id="ARBA00016013"/>
    </source>
</evidence>